<dbReference type="Gene3D" id="3.30.420.40">
    <property type="match status" value="1"/>
</dbReference>
<dbReference type="AlphaFoldDB" id="A0A7V4TXU5"/>
<dbReference type="GO" id="GO:0016462">
    <property type="term" value="F:pyrophosphatase activity"/>
    <property type="evidence" value="ECO:0007669"/>
    <property type="project" value="TreeGrafter"/>
</dbReference>
<protein>
    <recommendedName>
        <fullName evidence="1">Ppx/GppA phosphatase N-terminal domain-containing protein</fullName>
    </recommendedName>
</protein>
<dbReference type="Pfam" id="PF02541">
    <property type="entry name" value="Ppx-GppA"/>
    <property type="match status" value="1"/>
</dbReference>
<dbReference type="InterPro" id="IPR050273">
    <property type="entry name" value="GppA/Ppx_hydrolase"/>
</dbReference>
<dbReference type="Proteomes" id="UP000885779">
    <property type="component" value="Unassembled WGS sequence"/>
</dbReference>
<dbReference type="PANTHER" id="PTHR30005">
    <property type="entry name" value="EXOPOLYPHOSPHATASE"/>
    <property type="match status" value="1"/>
</dbReference>
<reference evidence="2" key="1">
    <citation type="journal article" date="2020" name="mSystems">
        <title>Genome- and Community-Level Interaction Insights into Carbon Utilization and Element Cycling Functions of Hydrothermarchaeota in Hydrothermal Sediment.</title>
        <authorList>
            <person name="Zhou Z."/>
            <person name="Liu Y."/>
            <person name="Xu W."/>
            <person name="Pan J."/>
            <person name="Luo Z.H."/>
            <person name="Li M."/>
        </authorList>
    </citation>
    <scope>NUCLEOTIDE SEQUENCE [LARGE SCALE GENOMIC DNA]</scope>
    <source>
        <strain evidence="2">HyVt-577</strain>
    </source>
</reference>
<sequence length="309" mass="34155">MAEYAVIDIGTFSVLLLLAKAESPDRIDPLHEEYEIARLGEDVARTGRLSEAATLRTLEKLDQYRKTIDQHSVEAVYVVASDALRRAANSGTFVQTIKDRFGWEVHIVSAEEEARLSYLGTTSGFSDLKETCCVIDVGGGSTEISVGQSKNLLDWKSVPTGAVRLFEQGGKKETLCSGERLELVQFVKLLLENAGIKTLLSDVEQYIACGGTATTLAAVKKRLAIYKPGAVNGLALSRDEIWQMYFRLNDLTPAQRRALPGMESGRETVVLYGVLIILTLMEWLRIGHIRVSDRGLRYGFLADKLLKRG</sequence>
<dbReference type="EMBL" id="DRQG01000019">
    <property type="protein sequence ID" value="HGY54431.1"/>
    <property type="molecule type" value="Genomic_DNA"/>
</dbReference>
<comment type="caution">
    <text evidence="2">The sequence shown here is derived from an EMBL/GenBank/DDBJ whole genome shotgun (WGS) entry which is preliminary data.</text>
</comment>
<organism evidence="2">
    <name type="scientific">Caldithrix abyssi</name>
    <dbReference type="NCBI Taxonomy" id="187145"/>
    <lineage>
        <taxon>Bacteria</taxon>
        <taxon>Pseudomonadati</taxon>
        <taxon>Calditrichota</taxon>
        <taxon>Calditrichia</taxon>
        <taxon>Calditrichales</taxon>
        <taxon>Calditrichaceae</taxon>
        <taxon>Caldithrix</taxon>
    </lineage>
</organism>
<dbReference type="InterPro" id="IPR043129">
    <property type="entry name" value="ATPase_NBD"/>
</dbReference>
<gene>
    <name evidence="2" type="ORF">ENK44_01890</name>
</gene>
<feature type="domain" description="Ppx/GppA phosphatase N-terminal" evidence="1">
    <location>
        <begin position="27"/>
        <end position="307"/>
    </location>
</feature>
<dbReference type="SUPFAM" id="SSF53067">
    <property type="entry name" value="Actin-like ATPase domain"/>
    <property type="match status" value="2"/>
</dbReference>
<dbReference type="PANTHER" id="PTHR30005:SF0">
    <property type="entry name" value="RETROGRADE REGULATION PROTEIN 2"/>
    <property type="match status" value="1"/>
</dbReference>
<accession>A0A7V4TXU5</accession>
<dbReference type="Gene3D" id="3.30.420.150">
    <property type="entry name" value="Exopolyphosphatase. Domain 2"/>
    <property type="match status" value="1"/>
</dbReference>
<dbReference type="InterPro" id="IPR003695">
    <property type="entry name" value="Ppx_GppA_N"/>
</dbReference>
<name>A0A7V4TXU5_CALAY</name>
<dbReference type="CDD" id="cd24054">
    <property type="entry name" value="ASKHA_NBD_AaPPX-GppA_MtPPX2-like"/>
    <property type="match status" value="1"/>
</dbReference>
<evidence type="ECO:0000259" key="1">
    <source>
        <dbReference type="Pfam" id="PF02541"/>
    </source>
</evidence>
<proteinExistence type="predicted"/>
<evidence type="ECO:0000313" key="2">
    <source>
        <dbReference type="EMBL" id="HGY54431.1"/>
    </source>
</evidence>